<dbReference type="Pfam" id="PF13602">
    <property type="entry name" value="ADH_zinc_N_2"/>
    <property type="match status" value="1"/>
</dbReference>
<dbReference type="SUPFAM" id="SSF50129">
    <property type="entry name" value="GroES-like"/>
    <property type="match status" value="1"/>
</dbReference>
<dbReference type="PANTHER" id="PTHR11695:SF648">
    <property type="entry name" value="ZINC-BINDING OXIDOREDUCTASE"/>
    <property type="match status" value="1"/>
</dbReference>
<dbReference type="OrthoDB" id="634508at2"/>
<dbReference type="InterPro" id="IPR020843">
    <property type="entry name" value="ER"/>
</dbReference>
<dbReference type="InterPro" id="IPR011032">
    <property type="entry name" value="GroES-like_sf"/>
</dbReference>
<evidence type="ECO:0000259" key="1">
    <source>
        <dbReference type="SMART" id="SM00829"/>
    </source>
</evidence>
<proteinExistence type="predicted"/>
<dbReference type="InterPro" id="IPR036291">
    <property type="entry name" value="NAD(P)-bd_dom_sf"/>
</dbReference>
<evidence type="ECO:0000313" key="3">
    <source>
        <dbReference type="Proteomes" id="UP000199045"/>
    </source>
</evidence>
<dbReference type="EMBL" id="FNBN01000012">
    <property type="protein sequence ID" value="SDH40506.1"/>
    <property type="molecule type" value="Genomic_DNA"/>
</dbReference>
<dbReference type="RefSeq" id="WP_089837983.1">
    <property type="nucleotide sequence ID" value="NZ_FNBN01000012.1"/>
</dbReference>
<dbReference type="Gene3D" id="3.90.180.10">
    <property type="entry name" value="Medium-chain alcohol dehydrogenases, catalytic domain"/>
    <property type="match status" value="1"/>
</dbReference>
<dbReference type="Proteomes" id="UP000199045">
    <property type="component" value="Unassembled WGS sequence"/>
</dbReference>
<dbReference type="InterPro" id="IPR050700">
    <property type="entry name" value="YIM1/Zinc_Alcohol_DH_Fams"/>
</dbReference>
<accession>A0A1G8C4P8</accession>
<gene>
    <name evidence="2" type="ORF">SAMN04488121_11223</name>
</gene>
<feature type="domain" description="Enoyl reductase (ER)" evidence="1">
    <location>
        <begin position="10"/>
        <end position="307"/>
    </location>
</feature>
<dbReference type="GO" id="GO:0016491">
    <property type="term" value="F:oxidoreductase activity"/>
    <property type="evidence" value="ECO:0007669"/>
    <property type="project" value="InterPro"/>
</dbReference>
<evidence type="ECO:0000313" key="2">
    <source>
        <dbReference type="EMBL" id="SDH40506.1"/>
    </source>
</evidence>
<dbReference type="AlphaFoldDB" id="A0A1G8C4P8"/>
<organism evidence="2 3">
    <name type="scientific">Chitinophaga filiformis</name>
    <name type="common">Myxococcus filiformis</name>
    <name type="synonym">Flexibacter filiformis</name>
    <dbReference type="NCBI Taxonomy" id="104663"/>
    <lineage>
        <taxon>Bacteria</taxon>
        <taxon>Pseudomonadati</taxon>
        <taxon>Bacteroidota</taxon>
        <taxon>Chitinophagia</taxon>
        <taxon>Chitinophagales</taxon>
        <taxon>Chitinophagaceae</taxon>
        <taxon>Chitinophaga</taxon>
    </lineage>
</organism>
<reference evidence="2 3" key="1">
    <citation type="submission" date="2016-10" db="EMBL/GenBank/DDBJ databases">
        <authorList>
            <person name="de Groot N.N."/>
        </authorList>
    </citation>
    <scope>NUCLEOTIDE SEQUENCE [LARGE SCALE GENOMIC DNA]</scope>
    <source>
        <strain evidence="2 3">DSM 527</strain>
    </source>
</reference>
<dbReference type="Gene3D" id="3.40.50.720">
    <property type="entry name" value="NAD(P)-binding Rossmann-like Domain"/>
    <property type="match status" value="1"/>
</dbReference>
<dbReference type="SUPFAM" id="SSF51735">
    <property type="entry name" value="NAD(P)-binding Rossmann-fold domains"/>
    <property type="match status" value="1"/>
</dbReference>
<dbReference type="STRING" id="104663.SAMN04488121_11223"/>
<name>A0A1G8C4P8_CHIFI</name>
<dbReference type="Pfam" id="PF08240">
    <property type="entry name" value="ADH_N"/>
    <property type="match status" value="1"/>
</dbReference>
<dbReference type="SMART" id="SM00829">
    <property type="entry name" value="PKS_ER"/>
    <property type="match status" value="1"/>
</dbReference>
<sequence>MKRVQFNHYGGAHEMYMGEYQLPQLKRDEVQVRVKAAAINPLDWKQRQGSMKLLMGSAFPKGIGSDFSGIVEAVGKDVSNIKVGDDVFGTMDVKKPGAFAEVLVTASRYVTKKPSHLSFTEAACLPIPVQTAWAAMYLKARVSDNSRILINGCTGAVGSMAVQLALAKGARVAGTCSQASMLNARLAGVDPVFNYADDEYRHSIEPFDVIFDTAGTLDVGNGLSMLKPKGVFIDINPTPKRMIRGLLSRRYKLVFATMATQHLPEIAALAAQGVLKSVIGLEAPFSDAVATITAVEKGQRVQGRVVLSL</sequence>
<dbReference type="PANTHER" id="PTHR11695">
    <property type="entry name" value="ALCOHOL DEHYDROGENASE RELATED"/>
    <property type="match status" value="1"/>
</dbReference>
<dbReference type="CDD" id="cd08267">
    <property type="entry name" value="MDR1"/>
    <property type="match status" value="1"/>
</dbReference>
<dbReference type="InterPro" id="IPR013154">
    <property type="entry name" value="ADH-like_N"/>
</dbReference>
<protein>
    <submittedName>
        <fullName evidence="2">NADPH:quinone reductase</fullName>
    </submittedName>
</protein>